<accession>A0ABS7C425</accession>
<evidence type="ECO:0000313" key="6">
    <source>
        <dbReference type="EMBL" id="MBW7455635.1"/>
    </source>
</evidence>
<proteinExistence type="predicted"/>
<comment type="subcellular location">
    <subcellularLocation>
        <location evidence="1">Membrane</location>
        <topology evidence="1">Multi-pass membrane protein</topology>
    </subcellularLocation>
</comment>
<dbReference type="Proteomes" id="UP001519887">
    <property type="component" value="Unassembled WGS sequence"/>
</dbReference>
<comment type="caution">
    <text evidence="6">The sequence shown here is derived from an EMBL/GenBank/DDBJ whole genome shotgun (WGS) entry which is preliminary data.</text>
</comment>
<sequence length="173" mass="19292">MIIKFWRESVMASCLLTIIRIYLGWQWLASGWDKISGGKFDATGFLRAAVNHSNGDNPAVQPWWADFLNYFAIPNAGLFNLLVPWGEFLVGLGLIIGMFTSIAALMGIVMNFSYLFSGTTSTGPQMVLLEILILAASSNAAKLGFDRWVIPFLRAKITNKYSMRSVHKAYKTE</sequence>
<dbReference type="EMBL" id="JAHZIK010000400">
    <property type="protein sequence ID" value="MBW7455635.1"/>
    <property type="molecule type" value="Genomic_DNA"/>
</dbReference>
<gene>
    <name evidence="6" type="ORF">K0U00_16540</name>
</gene>
<evidence type="ECO:0000256" key="1">
    <source>
        <dbReference type="ARBA" id="ARBA00004141"/>
    </source>
</evidence>
<dbReference type="PANTHER" id="PTHR39157:SF1">
    <property type="entry name" value="DOXX FAMILY PROTEIN"/>
    <property type="match status" value="1"/>
</dbReference>
<keyword evidence="2 5" id="KW-0812">Transmembrane</keyword>
<dbReference type="Pfam" id="PF07681">
    <property type="entry name" value="DoxX"/>
    <property type="match status" value="1"/>
</dbReference>
<evidence type="ECO:0000313" key="7">
    <source>
        <dbReference type="Proteomes" id="UP001519887"/>
    </source>
</evidence>
<feature type="transmembrane region" description="Helical" evidence="5">
    <location>
        <begin position="88"/>
        <end position="115"/>
    </location>
</feature>
<evidence type="ECO:0000256" key="3">
    <source>
        <dbReference type="ARBA" id="ARBA00022989"/>
    </source>
</evidence>
<evidence type="ECO:0000256" key="5">
    <source>
        <dbReference type="SAM" id="Phobius"/>
    </source>
</evidence>
<organism evidence="6 7">
    <name type="scientific">Paenibacillus sepulcri</name>
    <dbReference type="NCBI Taxonomy" id="359917"/>
    <lineage>
        <taxon>Bacteria</taxon>
        <taxon>Bacillati</taxon>
        <taxon>Bacillota</taxon>
        <taxon>Bacilli</taxon>
        <taxon>Bacillales</taxon>
        <taxon>Paenibacillaceae</taxon>
        <taxon>Paenibacillus</taxon>
    </lineage>
</organism>
<feature type="transmembrane region" description="Helical" evidence="5">
    <location>
        <begin position="9"/>
        <end position="28"/>
    </location>
</feature>
<name>A0ABS7C425_9BACL</name>
<keyword evidence="7" id="KW-1185">Reference proteome</keyword>
<evidence type="ECO:0000256" key="4">
    <source>
        <dbReference type="ARBA" id="ARBA00023136"/>
    </source>
</evidence>
<protein>
    <submittedName>
        <fullName evidence="6">DoxX family protein</fullName>
    </submittedName>
</protein>
<evidence type="ECO:0000256" key="2">
    <source>
        <dbReference type="ARBA" id="ARBA00022692"/>
    </source>
</evidence>
<reference evidence="6 7" key="1">
    <citation type="submission" date="2021-07" db="EMBL/GenBank/DDBJ databases">
        <title>Paenibacillus radiodurans sp. nov., isolated from the southeastern edge of Tengger Desert.</title>
        <authorList>
            <person name="Zhang G."/>
        </authorList>
    </citation>
    <scope>NUCLEOTIDE SEQUENCE [LARGE SCALE GENOMIC DNA]</scope>
    <source>
        <strain evidence="6 7">CCM 7311</strain>
    </source>
</reference>
<dbReference type="PANTHER" id="PTHR39157">
    <property type="entry name" value="INTEGRAL MEMBRANE PROTEIN-RELATED"/>
    <property type="match status" value="1"/>
</dbReference>
<keyword evidence="4 5" id="KW-0472">Membrane</keyword>
<keyword evidence="3 5" id="KW-1133">Transmembrane helix</keyword>
<dbReference type="RefSeq" id="WP_210037850.1">
    <property type="nucleotide sequence ID" value="NZ_JBHLVU010000022.1"/>
</dbReference>
<dbReference type="InterPro" id="IPR032808">
    <property type="entry name" value="DoxX"/>
</dbReference>